<feature type="domain" description="THD" evidence="8">
    <location>
        <begin position="480"/>
        <end position="631"/>
    </location>
</feature>
<dbReference type="GeneID" id="108252685"/>
<dbReference type="GO" id="GO:0005125">
    <property type="term" value="F:cytokine activity"/>
    <property type="evidence" value="ECO:0007669"/>
    <property type="project" value="UniProtKB-KW"/>
</dbReference>
<dbReference type="Proteomes" id="UP000079169">
    <property type="component" value="Unplaced"/>
</dbReference>
<keyword evidence="5" id="KW-1015">Disulfide bond</keyword>
<dbReference type="SUPFAM" id="SSF49842">
    <property type="entry name" value="TNF-like"/>
    <property type="match status" value="1"/>
</dbReference>
<dbReference type="GO" id="GO:0006955">
    <property type="term" value="P:immune response"/>
    <property type="evidence" value="ECO:0007669"/>
    <property type="project" value="InterPro"/>
</dbReference>
<dbReference type="RefSeq" id="XP_017300574.2">
    <property type="nucleotide sequence ID" value="XM_017445085.2"/>
</dbReference>
<keyword evidence="9" id="KW-1185">Reference proteome</keyword>
<dbReference type="GO" id="GO:0016020">
    <property type="term" value="C:membrane"/>
    <property type="evidence" value="ECO:0007669"/>
    <property type="project" value="InterPro"/>
</dbReference>
<dbReference type="AlphaFoldDB" id="A0A1S4EEN8"/>
<dbReference type="GO" id="GO:0005164">
    <property type="term" value="F:tumor necrosis factor receptor binding"/>
    <property type="evidence" value="ECO:0007669"/>
    <property type="project" value="InterPro"/>
</dbReference>
<evidence type="ECO:0000256" key="3">
    <source>
        <dbReference type="ARBA" id="ARBA00022514"/>
    </source>
</evidence>
<feature type="region of interest" description="Disordered" evidence="7">
    <location>
        <begin position="443"/>
        <end position="471"/>
    </location>
</feature>
<evidence type="ECO:0000256" key="4">
    <source>
        <dbReference type="ARBA" id="ARBA00022525"/>
    </source>
</evidence>
<accession>A0A1S4EEN8</accession>
<comment type="subcellular location">
    <subcellularLocation>
        <location evidence="1">Secreted</location>
    </subcellularLocation>
</comment>
<sequence>MKGHVPPTVIKLPIGVPDNKIRLKNNIRLHLPPDQLSLLQNKSACVLCVLYLSYTMYLHYVIYTHVLSQTATNRVFSVEIGKLHEALTNERAANDVVNSHYVHDLKQSLQRFIAMFNMEAEPSEDYDETNRDIDSSYEELDSLDETNIATVRLKLDSLEDIVPVKMNRVKDDDEATVRLKLDKHVIKDTDDVLPVKLIRVKDGNDVATVNLNNGDVSTVELKNDVSTVQLNGDIAIVNLKPESEVTEDNNNKVPVQLNNKVNNRDVSTVELNRNVSTVKLKSDTQTVEDDRNQLENHVKNAQPMLHLNTENSHVITLTLSNVDSKPTNNNTRETIVQLTNEMRGSNMRSTNELRGSSVQSTINEIRENNVQSTNEIRENNVQLTNQKRENNVQFGNQMRERIVKSTNKSNTIQSTEDNDLSNHAMLSEEEVLLVLPHDRKLRRARDVQSPPAHGQAKGKRRKHRKAVRGNKGRRGCKRFVSILLKGAAPTASIRDGGSVIKPWYPDVRATGNSNVSSHFILQELNGKIQIMKSGLYMVYAQIYYTSSDHQDHTNYSDTINSYSMNVASAGNERAIAVCSVHSSLNHSSEVSCHLSIVYHLGAGDRVYLVQREPNRQILLKDGYSYFGLTTLTVDS</sequence>
<evidence type="ECO:0000313" key="9">
    <source>
        <dbReference type="Proteomes" id="UP000079169"/>
    </source>
</evidence>
<dbReference type="STRING" id="121845.A0A1S4EEN8"/>
<name>A0A1S4EEN8_DIACI</name>
<dbReference type="PROSITE" id="PS50049">
    <property type="entry name" value="THD_2"/>
    <property type="match status" value="1"/>
</dbReference>
<keyword evidence="3" id="KW-0202">Cytokine</keyword>
<dbReference type="Gene3D" id="2.60.120.40">
    <property type="match status" value="1"/>
</dbReference>
<dbReference type="Pfam" id="PF00229">
    <property type="entry name" value="TNF"/>
    <property type="match status" value="1"/>
</dbReference>
<gene>
    <name evidence="10 11" type="primary">LOC108252685</name>
</gene>
<evidence type="ECO:0000256" key="2">
    <source>
        <dbReference type="ARBA" id="ARBA00008670"/>
    </source>
</evidence>
<keyword evidence="6" id="KW-0325">Glycoprotein</keyword>
<dbReference type="PaxDb" id="121845-A0A1S4EEN8"/>
<comment type="similarity">
    <text evidence="2">Belongs to the tumor necrosis factor family.</text>
</comment>
<dbReference type="KEGG" id="dci:108252685"/>
<dbReference type="InterPro" id="IPR006052">
    <property type="entry name" value="TNF_dom"/>
</dbReference>
<dbReference type="GO" id="GO:0005615">
    <property type="term" value="C:extracellular space"/>
    <property type="evidence" value="ECO:0007669"/>
    <property type="project" value="UniProtKB-KW"/>
</dbReference>
<proteinExistence type="inferred from homology"/>
<dbReference type="PANTHER" id="PTHR15151:SF24">
    <property type="entry name" value="A PROLIFERATION-INDUCING LIGAND-LIKE PROTEIN-RELATED"/>
    <property type="match status" value="1"/>
</dbReference>
<dbReference type="InterPro" id="IPR008983">
    <property type="entry name" value="Tumour_necrosis_fac-like_dom"/>
</dbReference>
<evidence type="ECO:0000313" key="11">
    <source>
        <dbReference type="RefSeq" id="XP_026679838.1"/>
    </source>
</evidence>
<dbReference type="PANTHER" id="PTHR15151">
    <property type="entry name" value="PROTEIN EIGER"/>
    <property type="match status" value="1"/>
</dbReference>
<keyword evidence="4" id="KW-0964">Secreted</keyword>
<evidence type="ECO:0000256" key="6">
    <source>
        <dbReference type="ARBA" id="ARBA00023180"/>
    </source>
</evidence>
<organism evidence="9 10">
    <name type="scientific">Diaphorina citri</name>
    <name type="common">Asian citrus psyllid</name>
    <dbReference type="NCBI Taxonomy" id="121845"/>
    <lineage>
        <taxon>Eukaryota</taxon>
        <taxon>Metazoa</taxon>
        <taxon>Ecdysozoa</taxon>
        <taxon>Arthropoda</taxon>
        <taxon>Hexapoda</taxon>
        <taxon>Insecta</taxon>
        <taxon>Pterygota</taxon>
        <taxon>Neoptera</taxon>
        <taxon>Paraneoptera</taxon>
        <taxon>Hemiptera</taxon>
        <taxon>Sternorrhyncha</taxon>
        <taxon>Psylloidea</taxon>
        <taxon>Psyllidae</taxon>
        <taxon>Diaphorininae</taxon>
        <taxon>Diaphorina</taxon>
    </lineage>
</organism>
<feature type="compositionally biased region" description="Basic residues" evidence="7">
    <location>
        <begin position="456"/>
        <end position="471"/>
    </location>
</feature>
<evidence type="ECO:0000313" key="10">
    <source>
        <dbReference type="RefSeq" id="XP_017300574.2"/>
    </source>
</evidence>
<reference evidence="10 11" key="1">
    <citation type="submission" date="2025-04" db="UniProtKB">
        <authorList>
            <consortium name="RefSeq"/>
        </authorList>
    </citation>
    <scope>IDENTIFICATION</scope>
</reference>
<dbReference type="RefSeq" id="XP_026679838.1">
    <property type="nucleotide sequence ID" value="XM_026824037.1"/>
</dbReference>
<evidence type="ECO:0000256" key="7">
    <source>
        <dbReference type="SAM" id="MobiDB-lite"/>
    </source>
</evidence>
<evidence type="ECO:0000256" key="5">
    <source>
        <dbReference type="ARBA" id="ARBA00023157"/>
    </source>
</evidence>
<protein>
    <recommendedName>
        <fullName evidence="8">THD domain-containing protein</fullName>
    </recommendedName>
</protein>
<evidence type="ECO:0000256" key="1">
    <source>
        <dbReference type="ARBA" id="ARBA00004613"/>
    </source>
</evidence>
<evidence type="ECO:0000259" key="8">
    <source>
        <dbReference type="PROSITE" id="PS50049"/>
    </source>
</evidence>
<dbReference type="InterPro" id="IPR051748">
    <property type="entry name" value="TNF_Ligand_Superfamily"/>
</dbReference>